<dbReference type="OrthoDB" id="241541at2"/>
<name>A0A517NQL6_9BACT</name>
<dbReference type="Pfam" id="PF07963">
    <property type="entry name" value="N_methyl"/>
    <property type="match status" value="1"/>
</dbReference>
<dbReference type="SUPFAM" id="SSF54523">
    <property type="entry name" value="Pili subunits"/>
    <property type="match status" value="1"/>
</dbReference>
<dbReference type="AlphaFoldDB" id="A0A517NQL6"/>
<dbReference type="InterPro" id="IPR027558">
    <property type="entry name" value="Pre_pil_HX9DG_C"/>
</dbReference>
<reference evidence="2 3" key="1">
    <citation type="submission" date="2019-02" db="EMBL/GenBank/DDBJ databases">
        <title>Deep-cultivation of Planctomycetes and their phenomic and genomic characterization uncovers novel biology.</title>
        <authorList>
            <person name="Wiegand S."/>
            <person name="Jogler M."/>
            <person name="Boedeker C."/>
            <person name="Pinto D."/>
            <person name="Vollmers J."/>
            <person name="Rivas-Marin E."/>
            <person name="Kohn T."/>
            <person name="Peeters S.H."/>
            <person name="Heuer A."/>
            <person name="Rast P."/>
            <person name="Oberbeckmann S."/>
            <person name="Bunk B."/>
            <person name="Jeske O."/>
            <person name="Meyerdierks A."/>
            <person name="Storesund J.E."/>
            <person name="Kallscheuer N."/>
            <person name="Luecker S."/>
            <person name="Lage O.M."/>
            <person name="Pohl T."/>
            <person name="Merkel B.J."/>
            <person name="Hornburger P."/>
            <person name="Mueller R.-W."/>
            <person name="Bruemmer F."/>
            <person name="Labrenz M."/>
            <person name="Spormann A.M."/>
            <person name="Op den Camp H."/>
            <person name="Overmann J."/>
            <person name="Amann R."/>
            <person name="Jetten M.S.M."/>
            <person name="Mascher T."/>
            <person name="Medema M.H."/>
            <person name="Devos D.P."/>
            <person name="Kaster A.-K."/>
            <person name="Ovreas L."/>
            <person name="Rohde M."/>
            <person name="Galperin M.Y."/>
            <person name="Jogler C."/>
        </authorList>
    </citation>
    <scope>NUCLEOTIDE SEQUENCE [LARGE SCALE GENOMIC DNA]</scope>
    <source>
        <strain evidence="2 3">K23_9</strain>
    </source>
</reference>
<dbReference type="InterPro" id="IPR045584">
    <property type="entry name" value="Pilin-like"/>
</dbReference>
<protein>
    <submittedName>
        <fullName evidence="2">Type II secretion system protein G</fullName>
    </submittedName>
</protein>
<dbReference type="PROSITE" id="PS00409">
    <property type="entry name" value="PROKAR_NTER_METHYL"/>
    <property type="match status" value="1"/>
</dbReference>
<dbReference type="InterPro" id="IPR012902">
    <property type="entry name" value="N_methyl_site"/>
</dbReference>
<accession>A0A517NQL6</accession>
<dbReference type="Gene3D" id="3.30.700.10">
    <property type="entry name" value="Glycoprotein, Type 4 Pilin"/>
    <property type="match status" value="1"/>
</dbReference>
<dbReference type="PANTHER" id="PTHR30093">
    <property type="entry name" value="GENERAL SECRETION PATHWAY PROTEIN G"/>
    <property type="match status" value="1"/>
</dbReference>
<dbReference type="NCBIfam" id="TIGR02532">
    <property type="entry name" value="IV_pilin_GFxxxE"/>
    <property type="match status" value="1"/>
</dbReference>
<evidence type="ECO:0000313" key="3">
    <source>
        <dbReference type="Proteomes" id="UP000319817"/>
    </source>
</evidence>
<dbReference type="NCBIfam" id="TIGR04294">
    <property type="entry name" value="pre_pil_HX9DG"/>
    <property type="match status" value="1"/>
</dbReference>
<dbReference type="PANTHER" id="PTHR30093:SF2">
    <property type="entry name" value="TYPE II SECRETION SYSTEM PROTEIN H"/>
    <property type="match status" value="1"/>
</dbReference>
<gene>
    <name evidence="2" type="primary">xcpT_3</name>
    <name evidence="2" type="ORF">K239x_13590</name>
</gene>
<dbReference type="Proteomes" id="UP000319817">
    <property type="component" value="Chromosome"/>
</dbReference>
<evidence type="ECO:0000259" key="1">
    <source>
        <dbReference type="Pfam" id="PF07596"/>
    </source>
</evidence>
<dbReference type="Pfam" id="PF07596">
    <property type="entry name" value="SBP_bac_10"/>
    <property type="match status" value="1"/>
</dbReference>
<dbReference type="RefSeq" id="WP_145416972.1">
    <property type="nucleotide sequence ID" value="NZ_CP036526.1"/>
</dbReference>
<feature type="domain" description="DUF1559" evidence="1">
    <location>
        <begin position="35"/>
        <end position="370"/>
    </location>
</feature>
<proteinExistence type="predicted"/>
<dbReference type="EMBL" id="CP036526">
    <property type="protein sequence ID" value="QDT09413.1"/>
    <property type="molecule type" value="Genomic_DNA"/>
</dbReference>
<dbReference type="InterPro" id="IPR011453">
    <property type="entry name" value="DUF1559"/>
</dbReference>
<organism evidence="2 3">
    <name type="scientific">Stieleria marina</name>
    <dbReference type="NCBI Taxonomy" id="1930275"/>
    <lineage>
        <taxon>Bacteria</taxon>
        <taxon>Pseudomonadati</taxon>
        <taxon>Planctomycetota</taxon>
        <taxon>Planctomycetia</taxon>
        <taxon>Pirellulales</taxon>
        <taxon>Pirellulaceae</taxon>
        <taxon>Stieleria</taxon>
    </lineage>
</organism>
<evidence type="ECO:0000313" key="2">
    <source>
        <dbReference type="EMBL" id="QDT09413.1"/>
    </source>
</evidence>
<keyword evidence="3" id="KW-1185">Reference proteome</keyword>
<sequence>MQKVRSSRSGFTLVELLVVIAIIGILVGLLLPAVQAAREAARRMSCSNNFKNIGLAIHNYHSAFKQIPTTGTGSARSPSTPNGTNDCNRLFLSWLVPVLPYMEQQGLWSQISNPSTEATPGQTVAATGGVWQPMGPCPWQTRYIPWVTQVPAFRCPSDPAQALGPGQLARTNYAANLGDAVDRSHNGGRNDFGFFGNQNNRDENWAVERARAAQRGFFWNRNEMKFRDVLDGLSNTIAAGEVCTSGGKREVRADFVRNINTMEAAGNAALIPARCKAGVHIDPEKPEFYAQTATVSGSLSQSKHARWADSRAYYTGFHTMLPPNGPNCNVGNNDGNHSGIISTAGSRHQGGAHILMGDGAVIFMTDSVDGGDPELPSVCVQRSGTIFPVTALPGSVSPYGLWGALGTRDSSEVIEEQLNQ</sequence>